<dbReference type="GO" id="GO:0070681">
    <property type="term" value="P:glutaminyl-tRNAGln biosynthesis via transamidation"/>
    <property type="evidence" value="ECO:0007669"/>
    <property type="project" value="TreeGrafter"/>
</dbReference>
<keyword evidence="8" id="KW-1185">Reference proteome</keyword>
<dbReference type="InterPro" id="IPR003837">
    <property type="entry name" value="GatC"/>
</dbReference>
<dbReference type="EC" id="6.3.5.-" evidence="6"/>
<evidence type="ECO:0000256" key="2">
    <source>
        <dbReference type="ARBA" id="ARBA00011123"/>
    </source>
</evidence>
<comment type="similarity">
    <text evidence="1 6">Belongs to the GatC family.</text>
</comment>
<dbReference type="RefSeq" id="WP_024049166.1">
    <property type="nucleotide sequence ID" value="NZ_CABWNB010000001.1"/>
</dbReference>
<dbReference type="OrthoDB" id="9813938at2"/>
<comment type="function">
    <text evidence="3 6">Allows the formation of correctly charged Asn-tRNA(Asn) or Gln-tRNA(Gln) through the transamidation of misacylated Asp-tRNA(Asn) or Glu-tRNA(Gln) in organisms which lack either or both of asparaginyl-tRNA or glutaminyl-tRNA synthetases. The reaction takes place in the presence of glutamine and ATP through an activated phospho-Asp-tRNA(Asn) or phospho-Glu-tRNA(Gln).</text>
</comment>
<dbReference type="InterPro" id="IPR036113">
    <property type="entry name" value="Asp/Glu-ADT_sf_sub_c"/>
</dbReference>
<dbReference type="GO" id="GO:0050567">
    <property type="term" value="F:glutaminyl-tRNA synthase (glutamine-hydrolyzing) activity"/>
    <property type="evidence" value="ECO:0007669"/>
    <property type="project" value="UniProtKB-UniRule"/>
</dbReference>
<dbReference type="GO" id="GO:0005524">
    <property type="term" value="F:ATP binding"/>
    <property type="evidence" value="ECO:0007669"/>
    <property type="project" value="UniProtKB-KW"/>
</dbReference>
<dbReference type="Gene3D" id="1.10.20.60">
    <property type="entry name" value="Glu-tRNAGln amidotransferase C subunit, N-terminal domain"/>
    <property type="match status" value="1"/>
</dbReference>
<dbReference type="AlphaFoldDB" id="A0A841R1P6"/>
<keyword evidence="6" id="KW-0648">Protein biosynthesis</keyword>
<protein>
    <recommendedName>
        <fullName evidence="6">Aspartyl/glutamyl-tRNA(Asn/Gln) amidotransferase subunit C</fullName>
        <shortName evidence="6">Asp/Glu-ADT subunit C</shortName>
        <ecNumber evidence="6">6.3.5.-</ecNumber>
    </recommendedName>
</protein>
<name>A0A841R1P6_9FIRM</name>
<dbReference type="PANTHER" id="PTHR15004">
    <property type="entry name" value="GLUTAMYL-TRNA(GLN) AMIDOTRANSFERASE SUBUNIT C, MITOCHONDRIAL"/>
    <property type="match status" value="1"/>
</dbReference>
<evidence type="ECO:0000256" key="6">
    <source>
        <dbReference type="HAMAP-Rule" id="MF_00122"/>
    </source>
</evidence>
<evidence type="ECO:0000256" key="3">
    <source>
        <dbReference type="ARBA" id="ARBA00024799"/>
    </source>
</evidence>
<comment type="caution">
    <text evidence="7">The sequence shown here is derived from an EMBL/GenBank/DDBJ whole genome shotgun (WGS) entry which is preliminary data.</text>
</comment>
<dbReference type="NCBIfam" id="TIGR00135">
    <property type="entry name" value="gatC"/>
    <property type="match status" value="1"/>
</dbReference>
<proteinExistence type="inferred from homology"/>
<dbReference type="Proteomes" id="UP000591941">
    <property type="component" value="Unassembled WGS sequence"/>
</dbReference>
<keyword evidence="6" id="KW-0547">Nucleotide-binding</keyword>
<evidence type="ECO:0000256" key="1">
    <source>
        <dbReference type="ARBA" id="ARBA00010757"/>
    </source>
</evidence>
<dbReference type="HAMAP" id="MF_00122">
    <property type="entry name" value="GatC"/>
    <property type="match status" value="1"/>
</dbReference>
<keyword evidence="7" id="KW-0808">Transferase</keyword>
<dbReference type="EMBL" id="JACHHI010000001">
    <property type="protein sequence ID" value="MBB6477047.1"/>
    <property type="molecule type" value="Genomic_DNA"/>
</dbReference>
<evidence type="ECO:0000313" key="8">
    <source>
        <dbReference type="Proteomes" id="UP000591941"/>
    </source>
</evidence>
<comment type="subunit">
    <text evidence="2 6">Heterotrimer of A, B and C subunits.</text>
</comment>
<accession>A0A841R1P6</accession>
<reference evidence="7 8" key="1">
    <citation type="submission" date="2020-08" db="EMBL/GenBank/DDBJ databases">
        <title>Genomic Encyclopedia of Type Strains, Phase IV (KMG-IV): sequencing the most valuable type-strain genomes for metagenomic binning, comparative biology and taxonomic classification.</title>
        <authorList>
            <person name="Goeker M."/>
        </authorList>
    </citation>
    <scope>NUCLEOTIDE SEQUENCE [LARGE SCALE GENOMIC DNA]</scope>
    <source>
        <strain evidence="7 8">DSM 21255</strain>
    </source>
</reference>
<sequence length="94" mass="10710">MELTAAEMVKVAHLARLEWDPKRAATLGQSLNTILTYMEELNELDTSNVPPTVHAVELTNVWREDVPQPSLDHEKALQNAPERDGRYFKVPKLM</sequence>
<keyword evidence="6 7" id="KW-0436">Ligase</keyword>
<dbReference type="GO" id="GO:0006412">
    <property type="term" value="P:translation"/>
    <property type="evidence" value="ECO:0007669"/>
    <property type="project" value="UniProtKB-UniRule"/>
</dbReference>
<dbReference type="PANTHER" id="PTHR15004:SF0">
    <property type="entry name" value="GLUTAMYL-TRNA(GLN) AMIDOTRANSFERASE SUBUNIT C, MITOCHONDRIAL"/>
    <property type="match status" value="1"/>
</dbReference>
<evidence type="ECO:0000256" key="5">
    <source>
        <dbReference type="ARBA" id="ARBA00047913"/>
    </source>
</evidence>
<comment type="catalytic activity">
    <reaction evidence="4 6">
        <text>L-aspartyl-tRNA(Asn) + L-glutamine + ATP + H2O = L-asparaginyl-tRNA(Asn) + L-glutamate + ADP + phosphate + 2 H(+)</text>
        <dbReference type="Rhea" id="RHEA:14513"/>
        <dbReference type="Rhea" id="RHEA-COMP:9674"/>
        <dbReference type="Rhea" id="RHEA-COMP:9677"/>
        <dbReference type="ChEBI" id="CHEBI:15377"/>
        <dbReference type="ChEBI" id="CHEBI:15378"/>
        <dbReference type="ChEBI" id="CHEBI:29985"/>
        <dbReference type="ChEBI" id="CHEBI:30616"/>
        <dbReference type="ChEBI" id="CHEBI:43474"/>
        <dbReference type="ChEBI" id="CHEBI:58359"/>
        <dbReference type="ChEBI" id="CHEBI:78515"/>
        <dbReference type="ChEBI" id="CHEBI:78516"/>
        <dbReference type="ChEBI" id="CHEBI:456216"/>
    </reaction>
</comment>
<dbReference type="GO" id="GO:0016740">
    <property type="term" value="F:transferase activity"/>
    <property type="evidence" value="ECO:0007669"/>
    <property type="project" value="UniProtKB-KW"/>
</dbReference>
<dbReference type="GeneID" id="93485353"/>
<comment type="catalytic activity">
    <reaction evidence="5 6">
        <text>L-glutamyl-tRNA(Gln) + L-glutamine + ATP + H2O = L-glutaminyl-tRNA(Gln) + L-glutamate + ADP + phosphate + H(+)</text>
        <dbReference type="Rhea" id="RHEA:17521"/>
        <dbReference type="Rhea" id="RHEA-COMP:9681"/>
        <dbReference type="Rhea" id="RHEA-COMP:9684"/>
        <dbReference type="ChEBI" id="CHEBI:15377"/>
        <dbReference type="ChEBI" id="CHEBI:15378"/>
        <dbReference type="ChEBI" id="CHEBI:29985"/>
        <dbReference type="ChEBI" id="CHEBI:30616"/>
        <dbReference type="ChEBI" id="CHEBI:43474"/>
        <dbReference type="ChEBI" id="CHEBI:58359"/>
        <dbReference type="ChEBI" id="CHEBI:78520"/>
        <dbReference type="ChEBI" id="CHEBI:78521"/>
        <dbReference type="ChEBI" id="CHEBI:456216"/>
    </reaction>
</comment>
<dbReference type="GO" id="GO:0006450">
    <property type="term" value="P:regulation of translational fidelity"/>
    <property type="evidence" value="ECO:0007669"/>
    <property type="project" value="InterPro"/>
</dbReference>
<evidence type="ECO:0000256" key="4">
    <source>
        <dbReference type="ARBA" id="ARBA00047380"/>
    </source>
</evidence>
<dbReference type="SUPFAM" id="SSF141000">
    <property type="entry name" value="Glu-tRNAGln amidotransferase C subunit"/>
    <property type="match status" value="1"/>
</dbReference>
<keyword evidence="6" id="KW-0067">ATP-binding</keyword>
<organism evidence="7 8">
    <name type="scientific">Negativicoccus succinicivorans</name>
    <dbReference type="NCBI Taxonomy" id="620903"/>
    <lineage>
        <taxon>Bacteria</taxon>
        <taxon>Bacillati</taxon>
        <taxon>Bacillota</taxon>
        <taxon>Negativicutes</taxon>
        <taxon>Veillonellales</taxon>
        <taxon>Veillonellaceae</taxon>
        <taxon>Negativicoccus</taxon>
    </lineage>
</organism>
<dbReference type="Pfam" id="PF02686">
    <property type="entry name" value="GatC"/>
    <property type="match status" value="1"/>
</dbReference>
<gene>
    <name evidence="6" type="primary">gatC</name>
    <name evidence="7" type="ORF">HNR45_000069</name>
</gene>
<evidence type="ECO:0000313" key="7">
    <source>
        <dbReference type="EMBL" id="MBB6477047.1"/>
    </source>
</evidence>